<dbReference type="KEGG" id="pstu:UIB01_02140"/>
<evidence type="ECO:0000259" key="2">
    <source>
        <dbReference type="Pfam" id="PF11738"/>
    </source>
</evidence>
<accession>A0A023WNF2</accession>
<dbReference type="InterPro" id="IPR037126">
    <property type="entry name" value="PdaC/RsiV-like_sf"/>
</dbReference>
<dbReference type="Gene3D" id="3.90.640.20">
    <property type="entry name" value="Heat-shock cognate protein, ATPase"/>
    <property type="match status" value="1"/>
</dbReference>
<feature type="signal peptide" evidence="1">
    <location>
        <begin position="1"/>
        <end position="27"/>
    </location>
</feature>
<organism evidence="3 4">
    <name type="scientific">Stutzerimonas stutzeri</name>
    <name type="common">Pseudomonas stutzeri</name>
    <dbReference type="NCBI Taxonomy" id="316"/>
    <lineage>
        <taxon>Bacteria</taxon>
        <taxon>Pseudomonadati</taxon>
        <taxon>Pseudomonadota</taxon>
        <taxon>Gammaproteobacteria</taxon>
        <taxon>Pseudomonadales</taxon>
        <taxon>Pseudomonadaceae</taxon>
        <taxon>Stutzerimonas</taxon>
    </lineage>
</organism>
<dbReference type="Gene3D" id="3.30.565.40">
    <property type="entry name" value="Fervidobacterium nodosum Rt17-B1 like"/>
    <property type="match status" value="1"/>
</dbReference>
<dbReference type="Pfam" id="PF11738">
    <property type="entry name" value="DUF3298"/>
    <property type="match status" value="1"/>
</dbReference>
<dbReference type="PROSITE" id="PS51257">
    <property type="entry name" value="PROKAR_LIPOPROTEIN"/>
    <property type="match status" value="1"/>
</dbReference>
<feature type="domain" description="DUF3298" evidence="2">
    <location>
        <begin position="157"/>
        <end position="233"/>
    </location>
</feature>
<evidence type="ECO:0000256" key="1">
    <source>
        <dbReference type="SAM" id="SignalP"/>
    </source>
</evidence>
<sequence length="245" mass="28216">MIPIRYIRHLIMLSSLVALLGGCQHFASERPVEVRQTVTEQRPTGCEGENCPLVNIDTLTFADEPELDRLIDARLRRMTINGPDDRLPETLQSYQQRFLSTAEPGWSSYLQAKLRDQHRNILIVELSSYLYVGGAHGMPGRGFINYDREQNRELRLEDLLIPGQEGSFWRVARQAHQRWLVENGHAQDAEFVDFWPFQQTANIALLKDSVLLKYDVYSIAPYSSGHPELFIPHEQLKGILKPEYL</sequence>
<protein>
    <submittedName>
        <fullName evidence="3">Lipoprotein</fullName>
    </submittedName>
</protein>
<gene>
    <name evidence="3" type="ORF">UIB01_02140</name>
</gene>
<dbReference type="EMBL" id="CP007509">
    <property type="protein sequence ID" value="AHY41319.1"/>
    <property type="molecule type" value="Genomic_DNA"/>
</dbReference>
<dbReference type="OrthoDB" id="8610451at2"/>
<dbReference type="AlphaFoldDB" id="A0A023WNF2"/>
<reference evidence="3 4" key="1">
    <citation type="submission" date="2014-03" db="EMBL/GenBank/DDBJ databases">
        <title>Complete genome sequence of Pseudomonas stutzeri 19SMN4.</title>
        <authorList>
            <person name="Brunet-Galmes I."/>
            <person name="Nogales B."/>
            <person name="Busquets A."/>
            <person name="Pena A."/>
            <person name="Gomila M."/>
            <person name="Garcia-Valdes E."/>
            <person name="Lalucat J."/>
            <person name="Bennasar A."/>
            <person name="Bosch R."/>
        </authorList>
    </citation>
    <scope>NUCLEOTIDE SEQUENCE [LARGE SCALE GENOMIC DNA]</scope>
    <source>
        <strain evidence="3 4">19SMN4</strain>
    </source>
</reference>
<feature type="chain" id="PRO_5001527284" evidence="1">
    <location>
        <begin position="28"/>
        <end position="245"/>
    </location>
</feature>
<proteinExistence type="predicted"/>
<keyword evidence="3" id="KW-0449">Lipoprotein</keyword>
<dbReference type="Proteomes" id="UP000025238">
    <property type="component" value="Chromosome"/>
</dbReference>
<dbReference type="PATRIC" id="fig|316.97.peg.435"/>
<dbReference type="InterPro" id="IPR021729">
    <property type="entry name" value="DUF3298"/>
</dbReference>
<name>A0A023WNF2_STUST</name>
<evidence type="ECO:0000313" key="3">
    <source>
        <dbReference type="EMBL" id="AHY41319.1"/>
    </source>
</evidence>
<keyword evidence="1" id="KW-0732">Signal</keyword>
<evidence type="ECO:0000313" key="4">
    <source>
        <dbReference type="Proteomes" id="UP000025238"/>
    </source>
</evidence>